<keyword evidence="7" id="KW-1133">Transmembrane helix</keyword>
<feature type="transmembrane region" description="Helical" evidence="7">
    <location>
        <begin position="173"/>
        <end position="191"/>
    </location>
</feature>
<comment type="catalytic activity">
    <reaction evidence="1">
        <text>S-ubiquitinyl-[E2 ubiquitin-conjugating enzyme]-L-cysteine + [acceptor protein]-L-lysine = [E2 ubiquitin-conjugating enzyme]-L-cysteine + N(6)-ubiquitinyl-[acceptor protein]-L-lysine.</text>
        <dbReference type="EC" id="2.3.2.27"/>
    </reaction>
</comment>
<dbReference type="SUPFAM" id="SSF57850">
    <property type="entry name" value="RING/U-box"/>
    <property type="match status" value="1"/>
</dbReference>
<dbReference type="Gene3D" id="3.30.40.10">
    <property type="entry name" value="Zinc/RING finger domain, C3HC4 (zinc finger)"/>
    <property type="match status" value="1"/>
</dbReference>
<evidence type="ECO:0000256" key="4">
    <source>
        <dbReference type="ARBA" id="ARBA00022679"/>
    </source>
</evidence>
<evidence type="ECO:0000256" key="5">
    <source>
        <dbReference type="ARBA" id="ARBA00022786"/>
    </source>
</evidence>
<evidence type="ECO:0000256" key="6">
    <source>
        <dbReference type="SAM" id="MobiDB-lite"/>
    </source>
</evidence>
<dbReference type="EC" id="2.3.2.27" evidence="3"/>
<dbReference type="VEuPathDB" id="FungiDB:BCV72DRAFT_310859"/>
<dbReference type="GO" id="GO:0061630">
    <property type="term" value="F:ubiquitin protein ligase activity"/>
    <property type="evidence" value="ECO:0007669"/>
    <property type="project" value="UniProtKB-EC"/>
</dbReference>
<dbReference type="InterPro" id="IPR013083">
    <property type="entry name" value="Znf_RING/FYVE/PHD"/>
</dbReference>
<evidence type="ECO:0000256" key="3">
    <source>
        <dbReference type="ARBA" id="ARBA00012483"/>
    </source>
</evidence>
<proteinExistence type="predicted"/>
<keyword evidence="7" id="KW-0812">Transmembrane</keyword>
<gene>
    <name evidence="8" type="ORF">BCV71DRAFT_244875</name>
</gene>
<feature type="region of interest" description="Disordered" evidence="6">
    <location>
        <begin position="1"/>
        <end position="61"/>
    </location>
</feature>
<evidence type="ECO:0000256" key="7">
    <source>
        <dbReference type="SAM" id="Phobius"/>
    </source>
</evidence>
<evidence type="ECO:0000256" key="2">
    <source>
        <dbReference type="ARBA" id="ARBA00004906"/>
    </source>
</evidence>
<accession>A0A1X0RVE3</accession>
<dbReference type="InterPro" id="IPR045103">
    <property type="entry name" value="RNF5/RNF185-like"/>
</dbReference>
<evidence type="ECO:0000256" key="1">
    <source>
        <dbReference type="ARBA" id="ARBA00000900"/>
    </source>
</evidence>
<dbReference type="Proteomes" id="UP000242381">
    <property type="component" value="Unassembled WGS sequence"/>
</dbReference>
<dbReference type="GO" id="GO:0006511">
    <property type="term" value="P:ubiquitin-dependent protein catabolic process"/>
    <property type="evidence" value="ECO:0007669"/>
    <property type="project" value="InterPro"/>
</dbReference>
<sequence length="192" mass="20771">METNAETSSADNVNTNNISPPDTNESTTTSINTDSKTAQELRNRKTKSTPTTPATQSKDETTNGGEFYDCNICWSCLAQWLHAQSRNPTCPVCKAGCGKDKVIPIYGRAGQRPPPLRDPNRPANYFFNQPFGSNTFHRGGMSISAGFGIIPFGVTFNIPAGTPHAQTTPQGAFISRLIMMLLSLLVIAIVFA</sequence>
<comment type="pathway">
    <text evidence="2">Protein modification; protein ubiquitination.</text>
</comment>
<dbReference type="EMBL" id="KV921401">
    <property type="protein sequence ID" value="ORE15987.1"/>
    <property type="molecule type" value="Genomic_DNA"/>
</dbReference>
<keyword evidence="5" id="KW-0833">Ubl conjugation pathway</keyword>
<evidence type="ECO:0000313" key="8">
    <source>
        <dbReference type="EMBL" id="ORE15987.1"/>
    </source>
</evidence>
<dbReference type="OMA" id="WIANHNE"/>
<organism evidence="8 9">
    <name type="scientific">Rhizopus microsporus</name>
    <dbReference type="NCBI Taxonomy" id="58291"/>
    <lineage>
        <taxon>Eukaryota</taxon>
        <taxon>Fungi</taxon>
        <taxon>Fungi incertae sedis</taxon>
        <taxon>Mucoromycota</taxon>
        <taxon>Mucoromycotina</taxon>
        <taxon>Mucoromycetes</taxon>
        <taxon>Mucorales</taxon>
        <taxon>Mucorineae</taxon>
        <taxon>Rhizopodaceae</taxon>
        <taxon>Rhizopus</taxon>
    </lineage>
</organism>
<dbReference type="PANTHER" id="PTHR12313">
    <property type="entry name" value="E3 UBIQUITIN-PROTEIN LIGASE RNF5-RELATED"/>
    <property type="match status" value="1"/>
</dbReference>
<protein>
    <recommendedName>
        <fullName evidence="3">RING-type E3 ubiquitin transferase</fullName>
        <ecNumber evidence="3">2.3.2.27</ecNumber>
    </recommendedName>
</protein>
<dbReference type="AlphaFoldDB" id="A0A1X0RVE3"/>
<feature type="compositionally biased region" description="Polar residues" evidence="6">
    <location>
        <begin position="1"/>
        <end position="36"/>
    </location>
</feature>
<dbReference type="UniPathway" id="UPA00143"/>
<name>A0A1X0RVE3_RHIZD</name>
<keyword evidence="4" id="KW-0808">Transferase</keyword>
<evidence type="ECO:0000313" key="9">
    <source>
        <dbReference type="Proteomes" id="UP000242381"/>
    </source>
</evidence>
<reference evidence="8 9" key="1">
    <citation type="journal article" date="2016" name="Proc. Natl. Acad. Sci. U.S.A.">
        <title>Lipid metabolic changes in an early divergent fungus govern the establishment of a mutualistic symbiosis with endobacteria.</title>
        <authorList>
            <person name="Lastovetsky O.A."/>
            <person name="Gaspar M.L."/>
            <person name="Mondo S.J."/>
            <person name="LaButti K.M."/>
            <person name="Sandor L."/>
            <person name="Grigoriev I.V."/>
            <person name="Henry S.A."/>
            <person name="Pawlowska T.E."/>
        </authorList>
    </citation>
    <scope>NUCLEOTIDE SEQUENCE [LARGE SCALE GENOMIC DNA]</scope>
    <source>
        <strain evidence="8 9">ATCC 11559</strain>
    </source>
</reference>
<keyword evidence="7" id="KW-0472">Membrane</keyword>
<dbReference type="GO" id="GO:0016567">
    <property type="term" value="P:protein ubiquitination"/>
    <property type="evidence" value="ECO:0007669"/>
    <property type="project" value="UniProtKB-UniPathway"/>
</dbReference>
<dbReference type="GO" id="GO:0005783">
    <property type="term" value="C:endoplasmic reticulum"/>
    <property type="evidence" value="ECO:0007669"/>
    <property type="project" value="InterPro"/>
</dbReference>